<accession>A0A4R0GE83</accession>
<dbReference type="Proteomes" id="UP000292274">
    <property type="component" value="Unassembled WGS sequence"/>
</dbReference>
<feature type="transmembrane region" description="Helical" evidence="2">
    <location>
        <begin position="242"/>
        <end position="262"/>
    </location>
</feature>
<comment type="caution">
    <text evidence="3">The sequence shown here is derived from an EMBL/GenBank/DDBJ whole genome shotgun (WGS) entry which is preliminary data.</text>
</comment>
<dbReference type="EMBL" id="SJJR01000016">
    <property type="protein sequence ID" value="TCB94453.1"/>
    <property type="molecule type" value="Genomic_DNA"/>
</dbReference>
<protein>
    <submittedName>
        <fullName evidence="3">Uncharacterized protein</fullName>
    </submittedName>
</protein>
<keyword evidence="2" id="KW-0472">Membrane</keyword>
<organism evidence="3 4">
    <name type="scientific">Micromonospora zingiberis</name>
    <dbReference type="NCBI Taxonomy" id="2053011"/>
    <lineage>
        <taxon>Bacteria</taxon>
        <taxon>Bacillati</taxon>
        <taxon>Actinomycetota</taxon>
        <taxon>Actinomycetes</taxon>
        <taxon>Micromonosporales</taxon>
        <taxon>Micromonosporaceae</taxon>
        <taxon>Micromonospora</taxon>
    </lineage>
</organism>
<name>A0A4R0GE83_9ACTN</name>
<evidence type="ECO:0000256" key="1">
    <source>
        <dbReference type="SAM" id="MobiDB-lite"/>
    </source>
</evidence>
<evidence type="ECO:0000313" key="4">
    <source>
        <dbReference type="Proteomes" id="UP000292274"/>
    </source>
</evidence>
<dbReference type="AlphaFoldDB" id="A0A4R0GE83"/>
<keyword evidence="2" id="KW-1133">Transmembrane helix</keyword>
<dbReference type="OrthoDB" id="2988699at2"/>
<evidence type="ECO:0000256" key="2">
    <source>
        <dbReference type="SAM" id="Phobius"/>
    </source>
</evidence>
<sequence length="321" mass="34944">MRRRNQRAAGVGVRSSAHDPVGGQAMPKLAEDQQKLVEEIWYFLVDMDRWPTFAELDRRMYRDHGIAETDAILVRLPAGLVSGYSARSPASLDDATEIFLTVAGICATGSGRRELNLFLAVVRHAAVLEREFLPPEGCPNARPQLTSPAVAQHLNLDAPSGESLLTRIGAILRAEDWGWASASASGGIWTFEVDRRVRQLAGVQGVDDYCRRRVSSSSGLESSTGTQAWNQRSSDLATRPRGFVSGLEVLTVVLTATGVGIAGLQVNWQPVGVISLIAAIMFAVLSWHRWRSRRRATDPILIGSTSAGLLLLLVFFSALNQ</sequence>
<proteinExistence type="predicted"/>
<reference evidence="3 4" key="1">
    <citation type="submission" date="2019-02" db="EMBL/GenBank/DDBJ databases">
        <title>Jishengella sp. nov., isolated from a root of Zingiber montanum.</title>
        <authorList>
            <person name="Kuncharoen N."/>
            <person name="Kudo T."/>
            <person name="Masahiro Y."/>
            <person name="Ohkuma M."/>
            <person name="Tanasupawat S."/>
        </authorList>
    </citation>
    <scope>NUCLEOTIDE SEQUENCE [LARGE SCALE GENOMIC DNA]</scope>
    <source>
        <strain evidence="3 4">PLAI 1-1</strain>
    </source>
</reference>
<dbReference type="RefSeq" id="WP_131306465.1">
    <property type="nucleotide sequence ID" value="NZ_SJJR01000016.1"/>
</dbReference>
<keyword evidence="4" id="KW-1185">Reference proteome</keyword>
<feature type="transmembrane region" description="Helical" evidence="2">
    <location>
        <begin position="300"/>
        <end position="319"/>
    </location>
</feature>
<feature type="region of interest" description="Disordered" evidence="1">
    <location>
        <begin position="1"/>
        <end position="25"/>
    </location>
</feature>
<feature type="transmembrane region" description="Helical" evidence="2">
    <location>
        <begin position="268"/>
        <end position="288"/>
    </location>
</feature>
<gene>
    <name evidence="3" type="ORF">E0H26_21285</name>
</gene>
<evidence type="ECO:0000313" key="3">
    <source>
        <dbReference type="EMBL" id="TCB94453.1"/>
    </source>
</evidence>
<keyword evidence="2" id="KW-0812">Transmembrane</keyword>